<evidence type="ECO:0000313" key="3">
    <source>
        <dbReference type="EMBL" id="KAK0304655.1"/>
    </source>
</evidence>
<feature type="compositionally biased region" description="Low complexity" evidence="2">
    <location>
        <begin position="227"/>
        <end position="242"/>
    </location>
</feature>
<feature type="region of interest" description="Disordered" evidence="2">
    <location>
        <begin position="801"/>
        <end position="824"/>
    </location>
</feature>
<feature type="compositionally biased region" description="Basic and acidic residues" evidence="2">
    <location>
        <begin position="259"/>
        <end position="268"/>
    </location>
</feature>
<keyword evidence="1" id="KW-0175">Coiled coil</keyword>
<dbReference type="EMBL" id="JASUXU010000125">
    <property type="protein sequence ID" value="KAK0304655.1"/>
    <property type="molecule type" value="Genomic_DNA"/>
</dbReference>
<feature type="compositionally biased region" description="Polar residues" evidence="2">
    <location>
        <begin position="509"/>
        <end position="522"/>
    </location>
</feature>
<evidence type="ECO:0000256" key="2">
    <source>
        <dbReference type="SAM" id="MobiDB-lite"/>
    </source>
</evidence>
<feature type="region of interest" description="Disordered" evidence="2">
    <location>
        <begin position="343"/>
        <end position="382"/>
    </location>
</feature>
<feature type="compositionally biased region" description="Low complexity" evidence="2">
    <location>
        <begin position="715"/>
        <end position="745"/>
    </location>
</feature>
<gene>
    <name evidence="3" type="ORF">LTR82_017118</name>
</gene>
<feature type="compositionally biased region" description="Basic and acidic residues" evidence="2">
    <location>
        <begin position="524"/>
        <end position="549"/>
    </location>
</feature>
<dbReference type="AlphaFoldDB" id="A0AAN6F6G5"/>
<feature type="region of interest" description="Disordered" evidence="2">
    <location>
        <begin position="501"/>
        <end position="560"/>
    </location>
</feature>
<organism evidence="3 4">
    <name type="scientific">Friedmanniomyces endolithicus</name>
    <dbReference type="NCBI Taxonomy" id="329885"/>
    <lineage>
        <taxon>Eukaryota</taxon>
        <taxon>Fungi</taxon>
        <taxon>Dikarya</taxon>
        <taxon>Ascomycota</taxon>
        <taxon>Pezizomycotina</taxon>
        <taxon>Dothideomycetes</taxon>
        <taxon>Dothideomycetidae</taxon>
        <taxon>Mycosphaerellales</taxon>
        <taxon>Teratosphaeriaceae</taxon>
        <taxon>Friedmanniomyces</taxon>
    </lineage>
</organism>
<feature type="compositionally biased region" description="Low complexity" evidence="2">
    <location>
        <begin position="9"/>
        <end position="46"/>
    </location>
</feature>
<dbReference type="PANTHER" id="PTHR38120">
    <property type="entry name" value="EXPRESSED PROTEIN"/>
    <property type="match status" value="1"/>
</dbReference>
<proteinExistence type="predicted"/>
<feature type="coiled-coil region" evidence="1">
    <location>
        <begin position="98"/>
        <end position="174"/>
    </location>
</feature>
<evidence type="ECO:0000313" key="4">
    <source>
        <dbReference type="Proteomes" id="UP001168146"/>
    </source>
</evidence>
<feature type="compositionally biased region" description="Low complexity" evidence="2">
    <location>
        <begin position="75"/>
        <end position="85"/>
    </location>
</feature>
<dbReference type="Proteomes" id="UP001168146">
    <property type="component" value="Unassembled WGS sequence"/>
</dbReference>
<reference evidence="3" key="1">
    <citation type="submission" date="2021-12" db="EMBL/GenBank/DDBJ databases">
        <title>Black yeast isolated from Biological Soil Crust.</title>
        <authorList>
            <person name="Kurbessoian T."/>
        </authorList>
    </citation>
    <scope>NUCLEOTIDE SEQUENCE</scope>
    <source>
        <strain evidence="3">CCFEE 5208</strain>
    </source>
</reference>
<feature type="region of interest" description="Disordered" evidence="2">
    <location>
        <begin position="588"/>
        <end position="765"/>
    </location>
</feature>
<feature type="coiled-coil region" evidence="1">
    <location>
        <begin position="275"/>
        <end position="320"/>
    </location>
</feature>
<feature type="region of interest" description="Disordered" evidence="2">
    <location>
        <begin position="1"/>
        <end position="93"/>
    </location>
</feature>
<comment type="caution">
    <text evidence="3">The sequence shown here is derived from an EMBL/GenBank/DDBJ whole genome shotgun (WGS) entry which is preliminary data.</text>
</comment>
<accession>A0AAN6F6G5</accession>
<protein>
    <submittedName>
        <fullName evidence="3">Uncharacterized protein</fullName>
    </submittedName>
</protein>
<feature type="compositionally biased region" description="Gly residues" evidence="2">
    <location>
        <begin position="685"/>
        <end position="696"/>
    </location>
</feature>
<dbReference type="PANTHER" id="PTHR38120:SF1">
    <property type="entry name" value="M PROTEIN, SEROTYPE 2.1"/>
    <property type="match status" value="1"/>
</dbReference>
<name>A0AAN6F6G5_9PEZI</name>
<feature type="region of interest" description="Disordered" evidence="2">
    <location>
        <begin position="212"/>
        <end position="268"/>
    </location>
</feature>
<sequence length="824" mass="87281">MAEIMMSATPKKPTTPGTSSGAPRRPSTNPTPSSNNVNVNTGSSRSPTRMAPQAIIASTGTAMGVNRTRSIRNGAPASARAAARKPPGEPDFTAEDVKAEMQAQMDDLHERLQQAEQVVAESQKQATFLQMKLDETMKEQSFLEESVQEQTERLEEMENEKKETLRAKREFEHIYEAERLAAMKEREEAGRKEEEMQHTVQRMLKERGDMRLSGLEDGHGHGHRPSVSRNSSFRSSTTSPNPMEAGGRQFAPPSSLQRSDSRSSSKLVMQKDKVIEALRLELAEVQFNLVEVENMGGGRLQQLQMEMMDIKMQNARLMEENESFQLLLSEKTLNGEFAANSELLHPRPSSNAGSRPPSRQPNTGASLADELAGDGDSMVDGVGYTDDQTRKLQAEVNSVKDQNKALTLYINNIISRLLQHGQFEVILDKTPDLFAGPAAASARYAAAAASAATGVGTEKELPPPPPEKAEKAEKAAEVVEEQQLQPPVGFLQRAKSVMGARRPRPMSYAVSSVDQEKLQQQLKGAEEPKTTHDKLQQQLRADEPPRGAHENPNTAPRIPITRSNFSRENIAHRRTTSDWPAAAPSALVGNMYRGPSPGSQGPVSPGLSSPVGRNSGFFAQGQHLGSRAVSGGGGAGVVPTISENGGAATPGGKENEVPGGGYFLAQRDSKVPVAGSSHRSSVISNGGGGGGSGGGMLDISGVNGVGGEGDTAGLSSSSSDQRTSSDQRASSSFGPSSPPRSTTSSGERDNNVRSGGAVMMGSKPRPLRLVQEAAGQDDAARKAANRGSWFGWMNKGAGVGTPGAGGVGGGRSVSGGGVEGGIGQ</sequence>
<evidence type="ECO:0000256" key="1">
    <source>
        <dbReference type="SAM" id="Coils"/>
    </source>
</evidence>
<feature type="compositionally biased region" description="Low complexity" evidence="2">
    <location>
        <begin position="594"/>
        <end position="612"/>
    </location>
</feature>